<dbReference type="GO" id="GO:0071011">
    <property type="term" value="C:precatalytic spliceosome"/>
    <property type="evidence" value="ECO:0007669"/>
    <property type="project" value="TreeGrafter"/>
</dbReference>
<dbReference type="AlphaFoldDB" id="A0A9W5T9Y7"/>
<evidence type="ECO:0000259" key="2">
    <source>
        <dbReference type="PROSITE" id="PS50174"/>
    </source>
</evidence>
<feature type="region of interest" description="Disordered" evidence="1">
    <location>
        <begin position="96"/>
        <end position="120"/>
    </location>
</feature>
<accession>A0A9W5T9Y7</accession>
<dbReference type="SMART" id="SM00443">
    <property type="entry name" value="G_patch"/>
    <property type="match status" value="1"/>
</dbReference>
<feature type="compositionally biased region" description="Polar residues" evidence="1">
    <location>
        <begin position="17"/>
        <end position="28"/>
    </location>
</feature>
<dbReference type="OrthoDB" id="77405at2759"/>
<dbReference type="PROSITE" id="PS50174">
    <property type="entry name" value="G_PATCH"/>
    <property type="match status" value="1"/>
</dbReference>
<feature type="region of interest" description="Disordered" evidence="1">
    <location>
        <begin position="169"/>
        <end position="194"/>
    </location>
</feature>
<dbReference type="GO" id="GO:0003676">
    <property type="term" value="F:nucleic acid binding"/>
    <property type="evidence" value="ECO:0007669"/>
    <property type="project" value="InterPro"/>
</dbReference>
<feature type="region of interest" description="Disordered" evidence="1">
    <location>
        <begin position="1"/>
        <end position="46"/>
    </location>
</feature>
<sequence>MWDSNWASQGRRIPPASTASVNPPASSGKQRRGHVTYNPDDVYDPLYPNVYERLSRELLQRSRPPPSKVELKITPVEAPKLSAEEAYERRMKLLDEAERQQSQSGPPPSSAPPDEGPKDVGMRIMQKLGWTHGKGLGANEQGIVAPLVAKNTGKHVGVIVQDTAPLAKRGNTKAGAKKSAAMDGTSQSSSTDASATRILRLSLQGCQTPSEELQEQIEESMCQFGSLLNVSVLGTDDVTVYCEFEDSSQAVKASNNLDRVLPGYNKTSFFASEEEYGNL</sequence>
<feature type="compositionally biased region" description="Low complexity" evidence="1">
    <location>
        <begin position="185"/>
        <end position="194"/>
    </location>
</feature>
<dbReference type="InterPro" id="IPR040052">
    <property type="entry name" value="RBM17"/>
</dbReference>
<protein>
    <submittedName>
        <fullName evidence="3">RNA binding protein protein</fullName>
    </submittedName>
</protein>
<proteinExistence type="predicted"/>
<feature type="domain" description="G-patch" evidence="2">
    <location>
        <begin position="117"/>
        <end position="163"/>
    </location>
</feature>
<comment type="caution">
    <text evidence="3">The sequence shown here is derived from an EMBL/GenBank/DDBJ whole genome shotgun (WGS) entry which is preliminary data.</text>
</comment>
<dbReference type="Pfam" id="PF01585">
    <property type="entry name" value="G-patch"/>
    <property type="match status" value="1"/>
</dbReference>
<gene>
    <name evidence="3" type="ORF">BaOVIS_015010</name>
</gene>
<dbReference type="EMBL" id="BLIY01000009">
    <property type="protein sequence ID" value="GFE54097.1"/>
    <property type="molecule type" value="Genomic_DNA"/>
</dbReference>
<dbReference type="PANTHER" id="PTHR13288:SF8">
    <property type="entry name" value="SPLICING FACTOR 45"/>
    <property type="match status" value="1"/>
</dbReference>
<dbReference type="GO" id="GO:0045292">
    <property type="term" value="P:mRNA cis splicing, via spliceosome"/>
    <property type="evidence" value="ECO:0007669"/>
    <property type="project" value="InterPro"/>
</dbReference>
<dbReference type="InterPro" id="IPR000467">
    <property type="entry name" value="G_patch_dom"/>
</dbReference>
<name>A0A9W5T9Y7_BABOV</name>
<evidence type="ECO:0000313" key="4">
    <source>
        <dbReference type="Proteomes" id="UP001057455"/>
    </source>
</evidence>
<keyword evidence="4" id="KW-1185">Reference proteome</keyword>
<dbReference type="PANTHER" id="PTHR13288">
    <property type="entry name" value="SPLICING FACTOR 45 SPF45"/>
    <property type="match status" value="1"/>
</dbReference>
<organism evidence="3 4">
    <name type="scientific">Babesia ovis</name>
    <dbReference type="NCBI Taxonomy" id="5869"/>
    <lineage>
        <taxon>Eukaryota</taxon>
        <taxon>Sar</taxon>
        <taxon>Alveolata</taxon>
        <taxon>Apicomplexa</taxon>
        <taxon>Aconoidasida</taxon>
        <taxon>Piroplasmida</taxon>
        <taxon>Babesiidae</taxon>
        <taxon>Babesia</taxon>
    </lineage>
</organism>
<evidence type="ECO:0000313" key="3">
    <source>
        <dbReference type="EMBL" id="GFE54097.1"/>
    </source>
</evidence>
<reference evidence="3" key="1">
    <citation type="submission" date="2019-12" db="EMBL/GenBank/DDBJ databases">
        <title>Genome sequence of Babesia ovis.</title>
        <authorList>
            <person name="Yamagishi J."/>
            <person name="Sevinc F."/>
            <person name="Xuan X."/>
        </authorList>
    </citation>
    <scope>NUCLEOTIDE SEQUENCE</scope>
    <source>
        <strain evidence="3">Selcuk</strain>
    </source>
</reference>
<evidence type="ECO:0000256" key="1">
    <source>
        <dbReference type="SAM" id="MobiDB-lite"/>
    </source>
</evidence>
<dbReference type="Proteomes" id="UP001057455">
    <property type="component" value="Unassembled WGS sequence"/>
</dbReference>